<dbReference type="AlphaFoldDB" id="A0A4R5KK93"/>
<accession>A0A4R5KK93</accession>
<sequence>MRSGVSDVAAAAGVPVKAFGFKTSGVSGALPTAFPKQGSTTVTAAIEAPRIVVKTTSTAPRLPASPLSWRGLDRGFYPHSVGIDGAIYGHTDDPTTPATGYRTLAWTTDGGITLQLGQNFGHLVDEGEYVLWTGRTTAGFVVITSSDVTKPGNWGSIWFSTSATAGFTKVRKINGTDELSISHPKPGPDGKTILLVGEYSTDIPQPVHSLWMSRDGGLTWSNIKTAKNVDHKKNAHFHGTEYDQFRNRIWSSQGDNDNSMWAFSDDWGISWTNVPIPTTDPLYQADSAYQQPTLIIPFADRLAVTPDRGTFAAGIWTLNSSDGTTPRVAWASVAGERAPFTYGRAPYVHDGDEAIVAIVDRTSGSNSVYIVGTGDSGASWHLLSKIPTAVTGTEGSGIVGPDLAGRVMWRSWGNNPEPYGHRLMVADKPTWV</sequence>
<organism evidence="1 2">
    <name type="scientific">Arthrobacter terricola</name>
    <dbReference type="NCBI Taxonomy" id="2547396"/>
    <lineage>
        <taxon>Bacteria</taxon>
        <taxon>Bacillati</taxon>
        <taxon>Actinomycetota</taxon>
        <taxon>Actinomycetes</taxon>
        <taxon>Micrococcales</taxon>
        <taxon>Micrococcaceae</taxon>
        <taxon>Arthrobacter</taxon>
    </lineage>
</organism>
<evidence type="ECO:0000313" key="2">
    <source>
        <dbReference type="Proteomes" id="UP000295511"/>
    </source>
</evidence>
<dbReference type="Proteomes" id="UP000295511">
    <property type="component" value="Unassembled WGS sequence"/>
</dbReference>
<dbReference type="InterPro" id="IPR036278">
    <property type="entry name" value="Sialidase_sf"/>
</dbReference>
<gene>
    <name evidence="1" type="ORF">E1809_12895</name>
</gene>
<dbReference type="InterPro" id="IPR015943">
    <property type="entry name" value="WD40/YVTN_repeat-like_dom_sf"/>
</dbReference>
<dbReference type="EMBL" id="SMRU01000014">
    <property type="protein sequence ID" value="TDF94917.1"/>
    <property type="molecule type" value="Genomic_DNA"/>
</dbReference>
<evidence type="ECO:0008006" key="3">
    <source>
        <dbReference type="Google" id="ProtNLM"/>
    </source>
</evidence>
<evidence type="ECO:0000313" key="1">
    <source>
        <dbReference type="EMBL" id="TDF94917.1"/>
    </source>
</evidence>
<protein>
    <recommendedName>
        <fullName evidence="3">Exo-alpha-sialidase</fullName>
    </recommendedName>
</protein>
<dbReference type="Gene3D" id="2.130.10.10">
    <property type="entry name" value="YVTN repeat-like/Quinoprotein amine dehydrogenase"/>
    <property type="match status" value="1"/>
</dbReference>
<proteinExistence type="predicted"/>
<comment type="caution">
    <text evidence="1">The sequence shown here is derived from an EMBL/GenBank/DDBJ whole genome shotgun (WGS) entry which is preliminary data.</text>
</comment>
<reference evidence="1 2" key="1">
    <citation type="submission" date="2019-03" db="EMBL/GenBank/DDBJ databases">
        <title>Whole genome sequence of Arthrobacter sp JH1-1.</title>
        <authorList>
            <person name="Trinh H.N."/>
        </authorList>
    </citation>
    <scope>NUCLEOTIDE SEQUENCE [LARGE SCALE GENOMIC DNA]</scope>
    <source>
        <strain evidence="1 2">JH1-1</strain>
    </source>
</reference>
<dbReference type="SUPFAM" id="SSF50939">
    <property type="entry name" value="Sialidases"/>
    <property type="match status" value="1"/>
</dbReference>
<keyword evidence="2" id="KW-1185">Reference proteome</keyword>
<name>A0A4R5KK93_9MICC</name>